<name>A0A222Z1W7_9CAUD</name>
<evidence type="ECO:0000313" key="1">
    <source>
        <dbReference type="EMBL" id="ASR78153.1"/>
    </source>
</evidence>
<accession>A0A222Z1W7</accession>
<reference evidence="1 2" key="1">
    <citation type="submission" date="2017-06" db="EMBL/GenBank/DDBJ databases">
        <authorList>
            <person name="Merlino C.O."/>
            <person name="Carpenter B.S."/>
            <person name="Henry M.A."/>
            <person name="Collins S.F."/>
            <person name="Annamarie G.E."/>
            <person name="Habdas M.E."/>
            <person name="Hartwell M.C."/>
            <person name="Williams K.C."/>
            <person name="Lee-Soety J.Y."/>
            <person name="Klyczek K."/>
            <person name="Garlena R.A."/>
            <person name="Russell D.A."/>
            <person name="Pope W.H."/>
            <person name="Jacobs-Sera D."/>
            <person name="Hendrix R.W."/>
            <person name="Hatfull G.F."/>
        </authorList>
    </citation>
    <scope>NUCLEOTIDE SEQUENCE [LARGE SCALE GENOMIC DNA]</scope>
</reference>
<evidence type="ECO:0000313" key="2">
    <source>
        <dbReference type="Proteomes" id="UP000224797"/>
    </source>
</evidence>
<sequence length="97" mass="10866">MRVEKTETTVETIINRKLSVSGGPLVKTATEAYTHTNFRVDAVTFVRREGAEPHLAIIEGFAVDAAGKPRGTEKRYSRAVRRNAWDSASYSWLNELL</sequence>
<dbReference type="Proteomes" id="UP000224797">
    <property type="component" value="Genome"/>
</dbReference>
<dbReference type="EMBL" id="MF377442">
    <property type="protein sequence ID" value="ASR78153.1"/>
    <property type="molecule type" value="Genomic_DNA"/>
</dbReference>
<gene>
    <name evidence="1" type="ORF">SEA_FRANZY_51</name>
</gene>
<proteinExistence type="predicted"/>
<protein>
    <submittedName>
        <fullName evidence="1">Uncharacterized protein</fullName>
    </submittedName>
</protein>
<organism evidence="1 2">
    <name type="scientific">Arthrobacter phage Franzy</name>
    <dbReference type="NCBI Taxonomy" id="2024007"/>
    <lineage>
        <taxon>Viruses</taxon>
        <taxon>Duplodnaviria</taxon>
        <taxon>Heunggongvirae</taxon>
        <taxon>Uroviricota</taxon>
        <taxon>Caudoviricetes</taxon>
        <taxon>Berryhillviridae</taxon>
        <taxon>Jawnskivirus</taxon>
        <taxon>Jawnskivirus brent</taxon>
        <taxon>Marthavirus brent</taxon>
    </lineage>
</organism>